<dbReference type="PRINTS" id="PR00035">
    <property type="entry name" value="HTHGNTR"/>
</dbReference>
<dbReference type="Pfam" id="PF00392">
    <property type="entry name" value="GntR"/>
    <property type="match status" value="1"/>
</dbReference>
<evidence type="ECO:0000259" key="4">
    <source>
        <dbReference type="PROSITE" id="PS50949"/>
    </source>
</evidence>
<dbReference type="InterPro" id="IPR036388">
    <property type="entry name" value="WH-like_DNA-bd_sf"/>
</dbReference>
<accession>A0ABU2HA39</accession>
<comment type="caution">
    <text evidence="5">The sequence shown here is derived from an EMBL/GenBank/DDBJ whole genome shotgun (WGS) entry which is preliminary data.</text>
</comment>
<dbReference type="SUPFAM" id="SSF64288">
    <property type="entry name" value="Chorismate lyase-like"/>
    <property type="match status" value="1"/>
</dbReference>
<organism evidence="5 6">
    <name type="scientific">Lipingzhangella rawalii</name>
    <dbReference type="NCBI Taxonomy" id="2055835"/>
    <lineage>
        <taxon>Bacteria</taxon>
        <taxon>Bacillati</taxon>
        <taxon>Actinomycetota</taxon>
        <taxon>Actinomycetes</taxon>
        <taxon>Streptosporangiales</taxon>
        <taxon>Nocardiopsidaceae</taxon>
        <taxon>Lipingzhangella</taxon>
    </lineage>
</organism>
<dbReference type="SMART" id="SM00345">
    <property type="entry name" value="HTH_GNTR"/>
    <property type="match status" value="1"/>
</dbReference>
<evidence type="ECO:0000256" key="3">
    <source>
        <dbReference type="ARBA" id="ARBA00023163"/>
    </source>
</evidence>
<dbReference type="PANTHER" id="PTHR44846">
    <property type="entry name" value="MANNOSYL-D-GLYCERATE TRANSPORT/METABOLISM SYSTEM REPRESSOR MNGR-RELATED"/>
    <property type="match status" value="1"/>
</dbReference>
<dbReference type="Pfam" id="PF07702">
    <property type="entry name" value="UTRA"/>
    <property type="match status" value="1"/>
</dbReference>
<dbReference type="PANTHER" id="PTHR44846:SF17">
    <property type="entry name" value="GNTR-FAMILY TRANSCRIPTIONAL REGULATOR"/>
    <property type="match status" value="1"/>
</dbReference>
<name>A0ABU2HA39_9ACTN</name>
<dbReference type="Gene3D" id="3.40.1410.10">
    <property type="entry name" value="Chorismate lyase-like"/>
    <property type="match status" value="1"/>
</dbReference>
<dbReference type="CDD" id="cd07377">
    <property type="entry name" value="WHTH_GntR"/>
    <property type="match status" value="1"/>
</dbReference>
<dbReference type="SUPFAM" id="SSF46785">
    <property type="entry name" value="Winged helix' DNA-binding domain"/>
    <property type="match status" value="1"/>
</dbReference>
<dbReference type="InterPro" id="IPR028978">
    <property type="entry name" value="Chorismate_lyase_/UTRA_dom_sf"/>
</dbReference>
<reference evidence="6" key="1">
    <citation type="submission" date="2023-07" db="EMBL/GenBank/DDBJ databases">
        <title>Novel species in the genus Lipingzhangella isolated from Sambhar Salt Lake.</title>
        <authorList>
            <person name="Jiya N."/>
            <person name="Kajale S."/>
            <person name="Sharma A."/>
        </authorList>
    </citation>
    <scope>NUCLEOTIDE SEQUENCE [LARGE SCALE GENOMIC DNA]</scope>
    <source>
        <strain evidence="6">LS1_29</strain>
    </source>
</reference>
<keyword evidence="6" id="KW-1185">Reference proteome</keyword>
<sequence length="276" mass="31018">MNSDRISGSKSKRDWVAESLRARIGDGSYAEGARLPTEEVLAEEFEISRNTVRDAMKVLQNEGLVVIRHGSGTYVRNNQPIVHLATSVHGYVDSERFQRGYAPHMRAAGYDQIVETVEIALDTASGARAVRLGIDPELPIAQRQVVKRICDRFVEGQLWQRQVSHFPATIAMNTELSIPQHIERGTREVLRELGYERTWSYDLVSARMPSPQERQSFGTPPGLPLIVQDRIAYSGEQPISDIQTVMPADRHQLLYAEGEVDERVLVLGSDVTLIER</sequence>
<keyword evidence="1" id="KW-0805">Transcription regulation</keyword>
<keyword evidence="2" id="KW-0238">DNA-binding</keyword>
<evidence type="ECO:0000256" key="1">
    <source>
        <dbReference type="ARBA" id="ARBA00023015"/>
    </source>
</evidence>
<dbReference type="SMART" id="SM00866">
    <property type="entry name" value="UTRA"/>
    <property type="match status" value="1"/>
</dbReference>
<evidence type="ECO:0000313" key="6">
    <source>
        <dbReference type="Proteomes" id="UP001250214"/>
    </source>
</evidence>
<gene>
    <name evidence="5" type="ORF">RIF23_17820</name>
</gene>
<dbReference type="InterPro" id="IPR036390">
    <property type="entry name" value="WH_DNA-bd_sf"/>
</dbReference>
<dbReference type="InterPro" id="IPR050679">
    <property type="entry name" value="Bact_HTH_transcr_reg"/>
</dbReference>
<dbReference type="EMBL" id="JAVLVT010000010">
    <property type="protein sequence ID" value="MDS1272151.1"/>
    <property type="molecule type" value="Genomic_DNA"/>
</dbReference>
<dbReference type="Proteomes" id="UP001250214">
    <property type="component" value="Unassembled WGS sequence"/>
</dbReference>
<evidence type="ECO:0000313" key="5">
    <source>
        <dbReference type="EMBL" id="MDS1272151.1"/>
    </source>
</evidence>
<proteinExistence type="predicted"/>
<evidence type="ECO:0000256" key="2">
    <source>
        <dbReference type="ARBA" id="ARBA00023125"/>
    </source>
</evidence>
<keyword evidence="3" id="KW-0804">Transcription</keyword>
<protein>
    <submittedName>
        <fullName evidence="5">GntR family transcriptional regulator</fullName>
    </submittedName>
</protein>
<dbReference type="InterPro" id="IPR000524">
    <property type="entry name" value="Tscrpt_reg_HTH_GntR"/>
</dbReference>
<dbReference type="RefSeq" id="WP_310913720.1">
    <property type="nucleotide sequence ID" value="NZ_JAVLVT010000010.1"/>
</dbReference>
<dbReference type="InterPro" id="IPR011663">
    <property type="entry name" value="UTRA"/>
</dbReference>
<dbReference type="PROSITE" id="PS50949">
    <property type="entry name" value="HTH_GNTR"/>
    <property type="match status" value="1"/>
</dbReference>
<feature type="domain" description="HTH gntR-type" evidence="4">
    <location>
        <begin position="10"/>
        <end position="78"/>
    </location>
</feature>
<dbReference type="Gene3D" id="1.10.10.10">
    <property type="entry name" value="Winged helix-like DNA-binding domain superfamily/Winged helix DNA-binding domain"/>
    <property type="match status" value="1"/>
</dbReference>